<evidence type="ECO:0000259" key="2">
    <source>
        <dbReference type="Pfam" id="PF08881"/>
    </source>
</evidence>
<dbReference type="Pfam" id="PF08881">
    <property type="entry name" value="CVNH"/>
    <property type="match status" value="1"/>
</dbReference>
<organism evidence="3 4">
    <name type="scientific">Trichoderma asperellum (strain ATCC 204424 / CBS 433.97 / NBRC 101777)</name>
    <dbReference type="NCBI Taxonomy" id="1042311"/>
    <lineage>
        <taxon>Eukaryota</taxon>
        <taxon>Fungi</taxon>
        <taxon>Dikarya</taxon>
        <taxon>Ascomycota</taxon>
        <taxon>Pezizomycotina</taxon>
        <taxon>Sordariomycetes</taxon>
        <taxon>Hypocreomycetidae</taxon>
        <taxon>Hypocreales</taxon>
        <taxon>Hypocreaceae</taxon>
        <taxon>Trichoderma</taxon>
    </lineage>
</organism>
<protein>
    <recommendedName>
        <fullName evidence="2">Cyanovirin-N domain-containing protein</fullName>
    </recommendedName>
</protein>
<evidence type="ECO:0000256" key="1">
    <source>
        <dbReference type="SAM" id="SignalP"/>
    </source>
</evidence>
<name>A0A2T3ZLQ0_TRIA4</name>
<evidence type="ECO:0000313" key="4">
    <source>
        <dbReference type="Proteomes" id="UP000240493"/>
    </source>
</evidence>
<dbReference type="EMBL" id="KZ679257">
    <property type="protein sequence ID" value="PTB45730.1"/>
    <property type="molecule type" value="Genomic_DNA"/>
</dbReference>
<sequence length="209" mass="22252">MWPQLTNLLLLILAAPSLAAPYRGLPTIPFIIPGGHPPDRVIPTSTAPEAIPTSVVPLPGFNHLAQNKTQAVTKSPDSSDAFSGTCVQVTLGGHGKIGMTTLEGRCVDDAGMWWDTSLNLNSCVGNVGGRLVYEENGGFDATCRPCTLDYIHDSGSVLLKCNCLDQVRFPRYTALEMGPGVSNLFAVRPVNGRLICGNHVGMQSPTFFA</sequence>
<feature type="signal peptide" evidence="1">
    <location>
        <begin position="1"/>
        <end position="19"/>
    </location>
</feature>
<feature type="chain" id="PRO_5015445100" description="Cyanovirin-N domain-containing protein" evidence="1">
    <location>
        <begin position="20"/>
        <end position="209"/>
    </location>
</feature>
<dbReference type="SUPFAM" id="SSF51322">
    <property type="entry name" value="Cyanovirin-N"/>
    <property type="match status" value="1"/>
</dbReference>
<dbReference type="InterPro" id="IPR011058">
    <property type="entry name" value="Cyanovirin-N"/>
</dbReference>
<dbReference type="Proteomes" id="UP000240493">
    <property type="component" value="Unassembled WGS sequence"/>
</dbReference>
<keyword evidence="1" id="KW-0732">Signal</keyword>
<evidence type="ECO:0000313" key="3">
    <source>
        <dbReference type="EMBL" id="PTB45730.1"/>
    </source>
</evidence>
<keyword evidence="4" id="KW-1185">Reference proteome</keyword>
<gene>
    <name evidence="3" type="ORF">M441DRAFT_130379</name>
</gene>
<accession>A0A2T3ZLQ0</accession>
<dbReference type="OrthoDB" id="2947935at2759"/>
<dbReference type="Gene3D" id="2.30.60.10">
    <property type="entry name" value="Cyanovirin-N"/>
    <property type="match status" value="1"/>
</dbReference>
<feature type="domain" description="Cyanovirin-N" evidence="2">
    <location>
        <begin position="82"/>
        <end position="164"/>
    </location>
</feature>
<dbReference type="AlphaFoldDB" id="A0A2T3ZLQ0"/>
<reference evidence="3 4" key="1">
    <citation type="submission" date="2016-07" db="EMBL/GenBank/DDBJ databases">
        <title>Multiple horizontal gene transfer events from other fungi enriched the ability of initially mycotrophic Trichoderma (Ascomycota) to feed on dead plant biomass.</title>
        <authorList>
            <consortium name="DOE Joint Genome Institute"/>
            <person name="Aerts A."/>
            <person name="Atanasova L."/>
            <person name="Chenthamara K."/>
            <person name="Zhang J."/>
            <person name="Grujic M."/>
            <person name="Henrissat B."/>
            <person name="Kuo A."/>
            <person name="Salamov A."/>
            <person name="Lipzen A."/>
            <person name="Labutti K."/>
            <person name="Barry K."/>
            <person name="Miao Y."/>
            <person name="Rahimi M.J."/>
            <person name="Shen Q."/>
            <person name="Grigoriev I.V."/>
            <person name="Kubicek C.P."/>
            <person name="Druzhinina I.S."/>
        </authorList>
    </citation>
    <scope>NUCLEOTIDE SEQUENCE [LARGE SCALE GENOMIC DNA]</scope>
    <source>
        <strain evidence="3 4">CBS 433.97</strain>
    </source>
</reference>
<dbReference type="InterPro" id="IPR036673">
    <property type="entry name" value="Cyanovirin-N_sf"/>
</dbReference>
<proteinExistence type="predicted"/>